<reference evidence="8 9" key="1">
    <citation type="journal article" date="2015" name="Sci. Rep.">
        <title>The genome of Leishmania panamensis: insights into genomics of the L. (Viannia) subgenus.</title>
        <authorList>
            <person name="Llanes A."/>
            <person name="Restrepo C.M."/>
            <person name="Vecchio G.D."/>
            <person name="Anguizola F.J."/>
            <person name="Lleonart R."/>
        </authorList>
    </citation>
    <scope>NUCLEOTIDE SEQUENCE [LARGE SCALE GENOMIC DNA]</scope>
    <source>
        <strain evidence="8 9">MHOM/PA/94/PSC-1</strain>
    </source>
</reference>
<evidence type="ECO:0000256" key="2">
    <source>
        <dbReference type="ARBA" id="ARBA00022737"/>
    </source>
</evidence>
<sequence length="668" mass="69020">MPAGAKSRTPATDFVYDYAAKRQAQMERARQLREDRLQQQQQCQSPFTQNSGDDGVGNPYAASPKYTTASSAKGNGAAAVVGADMKPPPPNVPRLRHPTSGHSSVDSGAPPGKGEDGPVLYVKERDFKQATQAGIITPDQARQLWAMLSNQIIRVCSPSAHANAVSVSSLLALSRNSYNSSGRAAGGLQSAEGSEFGASISLESLRTSIAYFKREQQRLLQQQGGGGSTTGAPSQGRHPLSSSPPALNSTAGQPASQSRGLPSRQSQYEANIKNNHYQDDDGASKDEQRALATPLALRSAGGGGAGRGGRPAWNADVEVHHEDDYDDDRNRHAPSSPSAISSGGAALKKPRTGKTNAVRSAPKGAAAPSPSAARAGVGGVRGTSSQAGAGQADGGYGNDSERNCSNVYMPPQSSPPVSRSAKAGGTGAAPRRPPATRATAPPPSSGAPINLDDVPVGGGGGGGMNDWANAYPPGMAPPVLAGGNDTIAAEAAAAAQEPMQKCRICSRSFRISVVIRHEALCRKQASKPRNVFDMREQRLDGVEGIKEVQRAATRAGGGGGGGRGGGRGGGGDVAAAAAAAKGKLPKWKIQHEQFQAAMRAVRRQQEGGGGGFGSGQMAPPPPPIPDEYDDRVLCPHCGRKFAQEVAARHIPKCATTIAKPKGIRPIRR</sequence>
<feature type="compositionally biased region" description="Low complexity" evidence="6">
    <location>
        <begin position="359"/>
        <end position="375"/>
    </location>
</feature>
<keyword evidence="9" id="KW-1185">Reference proteome</keyword>
<name>A0A088RIA3_LEIPA</name>
<dbReference type="VEuPathDB" id="TriTrypDB:LPMP_050830"/>
<dbReference type="Gene3D" id="3.30.160.60">
    <property type="entry name" value="Classic Zinc Finger"/>
    <property type="match status" value="1"/>
</dbReference>
<gene>
    <name evidence="8" type="ORF">LPMP_050830</name>
</gene>
<evidence type="ECO:0000256" key="4">
    <source>
        <dbReference type="ARBA" id="ARBA00022833"/>
    </source>
</evidence>
<dbReference type="RefSeq" id="XP_010703847.1">
    <property type="nucleotide sequence ID" value="XM_010705545.1"/>
</dbReference>
<dbReference type="PANTHER" id="PTHR13555">
    <property type="entry name" value="C2H2 ZINC FINGER CGI-62-RELATED"/>
    <property type="match status" value="1"/>
</dbReference>
<evidence type="ECO:0000256" key="6">
    <source>
        <dbReference type="SAM" id="MobiDB-lite"/>
    </source>
</evidence>
<dbReference type="GO" id="GO:0008270">
    <property type="term" value="F:zinc ion binding"/>
    <property type="evidence" value="ECO:0007669"/>
    <property type="project" value="UniProtKB-KW"/>
</dbReference>
<dbReference type="VEuPathDB" id="TriTrypDB:LPAL13_050013000"/>
<feature type="region of interest" description="Disordered" evidence="6">
    <location>
        <begin position="219"/>
        <end position="265"/>
    </location>
</feature>
<feature type="region of interest" description="Disordered" evidence="6">
    <location>
        <begin position="323"/>
        <end position="461"/>
    </location>
</feature>
<feature type="compositionally biased region" description="Gly residues" evidence="6">
    <location>
        <begin position="555"/>
        <end position="572"/>
    </location>
</feature>
<feature type="compositionally biased region" description="Polar residues" evidence="6">
    <location>
        <begin position="240"/>
        <end position="265"/>
    </location>
</feature>
<keyword evidence="3 5" id="KW-0863">Zinc-finger</keyword>
<feature type="compositionally biased region" description="Basic and acidic residues" evidence="6">
    <location>
        <begin position="24"/>
        <end position="37"/>
    </location>
</feature>
<dbReference type="OrthoDB" id="10255185at2759"/>
<evidence type="ECO:0000256" key="1">
    <source>
        <dbReference type="ARBA" id="ARBA00022723"/>
    </source>
</evidence>
<evidence type="ECO:0000256" key="5">
    <source>
        <dbReference type="PROSITE-ProRule" id="PRU01371"/>
    </source>
</evidence>
<proteinExistence type="predicted"/>
<dbReference type="EMBL" id="CP009374">
    <property type="protein sequence ID" value="AIN95525.1"/>
    <property type="molecule type" value="Genomic_DNA"/>
</dbReference>
<dbReference type="eggNOG" id="KOG3940">
    <property type="taxonomic scope" value="Eukaryota"/>
</dbReference>
<dbReference type="PROSITE" id="PS52027">
    <property type="entry name" value="ZF_C2HC_C3H"/>
    <property type="match status" value="1"/>
</dbReference>
<keyword evidence="2" id="KW-0677">Repeat</keyword>
<feature type="compositionally biased region" description="Low complexity" evidence="6">
    <location>
        <begin position="69"/>
        <end position="83"/>
    </location>
</feature>
<evidence type="ECO:0000259" key="7">
    <source>
        <dbReference type="PROSITE" id="PS52027"/>
    </source>
</evidence>
<evidence type="ECO:0000313" key="9">
    <source>
        <dbReference type="Proteomes" id="UP000063063"/>
    </source>
</evidence>
<keyword evidence="1" id="KW-0479">Metal-binding</keyword>
<dbReference type="Proteomes" id="UP000063063">
    <property type="component" value="Chromosome 5"/>
</dbReference>
<dbReference type="InterPro" id="IPR049899">
    <property type="entry name" value="Znf_C2HC_C3H"/>
</dbReference>
<keyword evidence="4" id="KW-0862">Zinc</keyword>
<feature type="compositionally biased region" description="Low complexity" evidence="6">
    <location>
        <begin position="333"/>
        <end position="346"/>
    </location>
</feature>
<feature type="region of interest" description="Disordered" evidence="6">
    <location>
        <begin position="553"/>
        <end position="573"/>
    </location>
</feature>
<accession>A0A088RIA3</accession>
<dbReference type="GeneID" id="22572161"/>
<evidence type="ECO:0000256" key="3">
    <source>
        <dbReference type="ARBA" id="ARBA00022771"/>
    </source>
</evidence>
<evidence type="ECO:0000313" key="8">
    <source>
        <dbReference type="EMBL" id="AIN95525.1"/>
    </source>
</evidence>
<feature type="region of interest" description="Disordered" evidence="6">
    <location>
        <begin position="22"/>
        <end position="119"/>
    </location>
</feature>
<dbReference type="AlphaFoldDB" id="A0A088RIA3"/>
<dbReference type="KEGG" id="lpan:LPMP_050830"/>
<protein>
    <recommendedName>
        <fullName evidence="7">C2HC/C3H-type domain-containing protein</fullName>
    </recommendedName>
</protein>
<feature type="region of interest" description="Disordered" evidence="6">
    <location>
        <begin position="603"/>
        <end position="629"/>
    </location>
</feature>
<dbReference type="InterPro" id="IPR026319">
    <property type="entry name" value="ZC2HC1A/B-like"/>
</dbReference>
<dbReference type="Pfam" id="PF13913">
    <property type="entry name" value="zf-C2HC_2"/>
    <property type="match status" value="2"/>
</dbReference>
<feature type="domain" description="C2HC/C3H-type" evidence="7">
    <location>
        <begin position="630"/>
        <end position="659"/>
    </location>
</feature>
<organism evidence="8 9">
    <name type="scientific">Leishmania panamensis</name>
    <dbReference type="NCBI Taxonomy" id="5679"/>
    <lineage>
        <taxon>Eukaryota</taxon>
        <taxon>Discoba</taxon>
        <taxon>Euglenozoa</taxon>
        <taxon>Kinetoplastea</taxon>
        <taxon>Metakinetoplastina</taxon>
        <taxon>Trypanosomatida</taxon>
        <taxon>Trypanosomatidae</taxon>
        <taxon>Leishmaniinae</taxon>
        <taxon>Leishmania</taxon>
        <taxon>Leishmania guyanensis species complex</taxon>
    </lineage>
</organism>
<dbReference type="PANTHER" id="PTHR13555:SF36">
    <property type="entry name" value="ZINC FINGER C2HC DOMAIN-CONTAINING PROTEIN 1B"/>
    <property type="match status" value="1"/>
</dbReference>